<evidence type="ECO:0000256" key="1">
    <source>
        <dbReference type="ARBA" id="ARBA00007274"/>
    </source>
</evidence>
<protein>
    <recommendedName>
        <fullName evidence="5">Colanic acid biosynthesis acetyltransferase WcaF</fullName>
    </recommendedName>
</protein>
<evidence type="ECO:0000256" key="2">
    <source>
        <dbReference type="ARBA" id="ARBA00022679"/>
    </source>
</evidence>
<dbReference type="GO" id="GO:0005829">
    <property type="term" value="C:cytosol"/>
    <property type="evidence" value="ECO:0007669"/>
    <property type="project" value="TreeGrafter"/>
</dbReference>
<evidence type="ECO:0000313" key="4">
    <source>
        <dbReference type="Proteomes" id="UP000683507"/>
    </source>
</evidence>
<dbReference type="SUPFAM" id="SSF51161">
    <property type="entry name" value="Trimeric LpxA-like enzymes"/>
    <property type="match status" value="1"/>
</dbReference>
<gene>
    <name evidence="3" type="ORF">CRYO30217_02242</name>
</gene>
<keyword evidence="2" id="KW-0808">Transferase</keyword>
<name>A0A916JNT9_9FLAO</name>
<accession>A0A916JNT9</accession>
<dbReference type="InterPro" id="IPR011004">
    <property type="entry name" value="Trimer_LpxA-like_sf"/>
</dbReference>
<dbReference type="RefSeq" id="WP_258542473.1">
    <property type="nucleotide sequence ID" value="NZ_OU015584.1"/>
</dbReference>
<keyword evidence="4" id="KW-1185">Reference proteome</keyword>
<dbReference type="AlphaFoldDB" id="A0A916JNT9"/>
<dbReference type="GO" id="GO:0008374">
    <property type="term" value="F:O-acyltransferase activity"/>
    <property type="evidence" value="ECO:0007669"/>
    <property type="project" value="TreeGrafter"/>
</dbReference>
<evidence type="ECO:0008006" key="5">
    <source>
        <dbReference type="Google" id="ProtNLM"/>
    </source>
</evidence>
<organism evidence="3 4">
    <name type="scientific">Parvicella tangerina</name>
    <dbReference type="NCBI Taxonomy" id="2829795"/>
    <lineage>
        <taxon>Bacteria</taxon>
        <taxon>Pseudomonadati</taxon>
        <taxon>Bacteroidota</taxon>
        <taxon>Flavobacteriia</taxon>
        <taxon>Flavobacteriales</taxon>
        <taxon>Parvicellaceae</taxon>
        <taxon>Parvicella</taxon>
    </lineage>
</organism>
<proteinExistence type="inferred from homology"/>
<dbReference type="Proteomes" id="UP000683507">
    <property type="component" value="Chromosome"/>
</dbReference>
<dbReference type="PANTHER" id="PTHR23416">
    <property type="entry name" value="SIALIC ACID SYNTHASE-RELATED"/>
    <property type="match status" value="1"/>
</dbReference>
<reference evidence="3" key="1">
    <citation type="submission" date="2021-04" db="EMBL/GenBank/DDBJ databases">
        <authorList>
            <person name="Rodrigo-Torres L."/>
            <person name="Arahal R. D."/>
            <person name="Lucena T."/>
        </authorList>
    </citation>
    <scope>NUCLEOTIDE SEQUENCE</scope>
    <source>
        <strain evidence="3">AS29M-1</strain>
    </source>
</reference>
<dbReference type="EMBL" id="OU015584">
    <property type="protein sequence ID" value="CAG5083606.1"/>
    <property type="molecule type" value="Genomic_DNA"/>
</dbReference>
<dbReference type="InterPro" id="IPR051159">
    <property type="entry name" value="Hexapeptide_acetyltransf"/>
</dbReference>
<evidence type="ECO:0000313" key="3">
    <source>
        <dbReference type="EMBL" id="CAG5083606.1"/>
    </source>
</evidence>
<sequence>MKTTDLSKFNNDWYQPGGRIKRALWFLVNACIMQSKWIPFSGVKVTLLILFGAEIGDNVVIKPNVNIKYPWKLTIGDNTWIGERVWIDNLGEVKIGKNVCLSQGAMLLCGNHNYKKVAFDLIVGKITLEDGVWIGAHSIVCPGVKCKSHALLAVNSVATANLEPYSIYQGNPAVKVRERVVN</sequence>
<dbReference type="NCBIfam" id="NF007797">
    <property type="entry name" value="PRK10502.1"/>
    <property type="match status" value="1"/>
</dbReference>
<dbReference type="CDD" id="cd05825">
    <property type="entry name" value="LbH_wcaF_like"/>
    <property type="match status" value="1"/>
</dbReference>
<dbReference type="KEGG" id="ptan:CRYO30217_02242"/>
<dbReference type="Gene3D" id="2.160.10.10">
    <property type="entry name" value="Hexapeptide repeat proteins"/>
    <property type="match status" value="1"/>
</dbReference>
<comment type="similarity">
    <text evidence="1">Belongs to the transferase hexapeptide repeat family.</text>
</comment>
<dbReference type="PANTHER" id="PTHR23416:SF23">
    <property type="entry name" value="ACETYLTRANSFERASE C18B11.09C-RELATED"/>
    <property type="match status" value="1"/>
</dbReference>